<organism evidence="9 10">
    <name type="scientific">Philodulcilactobacillus myokoensis</name>
    <dbReference type="NCBI Taxonomy" id="2929573"/>
    <lineage>
        <taxon>Bacteria</taxon>
        <taxon>Bacillati</taxon>
        <taxon>Bacillota</taxon>
        <taxon>Bacilli</taxon>
        <taxon>Lactobacillales</taxon>
        <taxon>Lactobacillaceae</taxon>
        <taxon>Philodulcilactobacillus</taxon>
    </lineage>
</organism>
<feature type="transmembrane region" description="Helical" evidence="8">
    <location>
        <begin position="232"/>
        <end position="250"/>
    </location>
</feature>
<evidence type="ECO:0000256" key="1">
    <source>
        <dbReference type="ARBA" id="ARBA00004651"/>
    </source>
</evidence>
<keyword evidence="7 8" id="KW-0472">Membrane</keyword>
<comment type="subcellular location">
    <subcellularLocation>
        <location evidence="1 8">Cell membrane</location>
        <topology evidence="1 8">Multi-pass membrane protein</topology>
    </subcellularLocation>
</comment>
<keyword evidence="6 8" id="KW-1133">Transmembrane helix</keyword>
<accession>A0A9W6B0C0</accession>
<evidence type="ECO:0000256" key="2">
    <source>
        <dbReference type="ARBA" id="ARBA00009142"/>
    </source>
</evidence>
<keyword evidence="3" id="KW-0813">Transport</keyword>
<dbReference type="Proteomes" id="UP001144204">
    <property type="component" value="Unassembled WGS sequence"/>
</dbReference>
<feature type="transmembrane region" description="Helical" evidence="8">
    <location>
        <begin position="201"/>
        <end position="220"/>
    </location>
</feature>
<feature type="transmembrane region" description="Helical" evidence="8">
    <location>
        <begin position="70"/>
        <end position="90"/>
    </location>
</feature>
<dbReference type="PANTHER" id="PTHR30269:SF0">
    <property type="entry name" value="MEMBRANE TRANSPORTER PROTEIN YFCA-RELATED"/>
    <property type="match status" value="1"/>
</dbReference>
<evidence type="ECO:0000256" key="4">
    <source>
        <dbReference type="ARBA" id="ARBA00022475"/>
    </source>
</evidence>
<dbReference type="EMBL" id="BRPL01000002">
    <property type="protein sequence ID" value="GLB46436.1"/>
    <property type="molecule type" value="Genomic_DNA"/>
</dbReference>
<dbReference type="PANTHER" id="PTHR30269">
    <property type="entry name" value="TRANSMEMBRANE PROTEIN YFCA"/>
    <property type="match status" value="1"/>
</dbReference>
<sequence>MIIAGILAGILSTVTGLASLVSFPALTVIAGFPAVIANATNTTALIFTGISSAFSSREELKGHWKELGKILCITFVGGIFGCLLLILAPAKAFQTVVPLFILVAGVMILFPHKVAHSQAAQNLRSNEGSSWNRIWKPILTVIGIFLLGAYAGYFGAAAGVIMLAVLAHTSTEPFPVYNAIRNVALCSANVVAGVMYTYEGYVRWDIVIPLGIGFVIGGYFGPKIVRHIPARLIEVVTGILALILAWHYFVQYYGLAGHVPSFLNF</sequence>
<dbReference type="InterPro" id="IPR002781">
    <property type="entry name" value="TM_pro_TauE-like"/>
</dbReference>
<evidence type="ECO:0000256" key="3">
    <source>
        <dbReference type="ARBA" id="ARBA00022448"/>
    </source>
</evidence>
<keyword evidence="10" id="KW-1185">Reference proteome</keyword>
<evidence type="ECO:0000256" key="7">
    <source>
        <dbReference type="ARBA" id="ARBA00023136"/>
    </source>
</evidence>
<reference evidence="9" key="2">
    <citation type="journal article" date="2023" name="PLoS ONE">
        <title>Philodulcilactobacillus myokoensis gen. nov., sp. nov., a fructophilic, acidophilic, and agar-phobic lactic acid bacterium isolated from fermented vegetable extracts.</title>
        <authorList>
            <person name="Kouya T."/>
            <person name="Ishiyama Y."/>
            <person name="Ohashi S."/>
            <person name="Kumakubo R."/>
            <person name="Yamazaki T."/>
            <person name="Otaki T."/>
        </authorList>
    </citation>
    <scope>NUCLEOTIDE SEQUENCE</scope>
    <source>
        <strain evidence="9">WR16-4</strain>
    </source>
</reference>
<gene>
    <name evidence="9" type="primary">tauE1_2</name>
    <name evidence="9" type="ORF">WR164_04150</name>
</gene>
<feature type="transmembrane region" description="Helical" evidence="8">
    <location>
        <begin position="28"/>
        <end position="50"/>
    </location>
</feature>
<evidence type="ECO:0000256" key="5">
    <source>
        <dbReference type="ARBA" id="ARBA00022692"/>
    </source>
</evidence>
<evidence type="ECO:0000313" key="9">
    <source>
        <dbReference type="EMBL" id="GLB46436.1"/>
    </source>
</evidence>
<evidence type="ECO:0000256" key="6">
    <source>
        <dbReference type="ARBA" id="ARBA00022989"/>
    </source>
</evidence>
<dbReference type="Pfam" id="PF01925">
    <property type="entry name" value="TauE"/>
    <property type="match status" value="1"/>
</dbReference>
<keyword evidence="4 8" id="KW-1003">Cell membrane</keyword>
<feature type="transmembrane region" description="Helical" evidence="8">
    <location>
        <begin position="96"/>
        <end position="116"/>
    </location>
</feature>
<dbReference type="GO" id="GO:0005886">
    <property type="term" value="C:plasma membrane"/>
    <property type="evidence" value="ECO:0007669"/>
    <property type="project" value="UniProtKB-SubCell"/>
</dbReference>
<protein>
    <recommendedName>
        <fullName evidence="8">Probable membrane transporter protein</fullName>
    </recommendedName>
</protein>
<dbReference type="InterPro" id="IPR052017">
    <property type="entry name" value="TSUP"/>
</dbReference>
<comment type="caution">
    <text evidence="9">The sequence shown here is derived from an EMBL/GenBank/DDBJ whole genome shotgun (WGS) entry which is preliminary data.</text>
</comment>
<reference evidence="9" key="1">
    <citation type="submission" date="2022-07" db="EMBL/GenBank/DDBJ databases">
        <authorList>
            <person name="Kouya T."/>
            <person name="Ishiyama Y."/>
        </authorList>
    </citation>
    <scope>NUCLEOTIDE SEQUENCE</scope>
    <source>
        <strain evidence="9">WR16-4</strain>
    </source>
</reference>
<evidence type="ECO:0000256" key="8">
    <source>
        <dbReference type="RuleBase" id="RU363041"/>
    </source>
</evidence>
<feature type="transmembrane region" description="Helical" evidence="8">
    <location>
        <begin position="137"/>
        <end position="167"/>
    </location>
</feature>
<evidence type="ECO:0000313" key="10">
    <source>
        <dbReference type="Proteomes" id="UP001144204"/>
    </source>
</evidence>
<name>A0A9W6B0C0_9LACO</name>
<dbReference type="AlphaFoldDB" id="A0A9W6B0C0"/>
<comment type="similarity">
    <text evidence="2 8">Belongs to the 4-toluene sulfonate uptake permease (TSUP) (TC 2.A.102) family.</text>
</comment>
<keyword evidence="5 8" id="KW-0812">Transmembrane</keyword>
<proteinExistence type="inferred from homology"/>